<gene>
    <name evidence="6" type="ORF">OCBIM_22010782mg</name>
</gene>
<keyword evidence="4" id="KW-0539">Nucleus</keyword>
<organism evidence="6">
    <name type="scientific">Octopus bimaculoides</name>
    <name type="common">California two-spotted octopus</name>
    <dbReference type="NCBI Taxonomy" id="37653"/>
    <lineage>
        <taxon>Eukaryota</taxon>
        <taxon>Metazoa</taxon>
        <taxon>Spiralia</taxon>
        <taxon>Lophotrochozoa</taxon>
        <taxon>Mollusca</taxon>
        <taxon>Cephalopoda</taxon>
        <taxon>Coleoidea</taxon>
        <taxon>Octopodiformes</taxon>
        <taxon>Octopoda</taxon>
        <taxon>Incirrata</taxon>
        <taxon>Octopodidae</taxon>
        <taxon>Octopus</taxon>
    </lineage>
</organism>
<evidence type="ECO:0000256" key="2">
    <source>
        <dbReference type="ARBA" id="ARBA00004496"/>
    </source>
</evidence>
<sequence length="328" mass="35951">MQKTMDKVLKDRKNALGKVKGTELITTTATIPSKYQTVVIVESDKKGFLTTAKRFKNIANDIPGPGKYETLTDFESNSASYSKKGTGGLASLSKRRFSLSRTESSGTFVSLPSSFSTKHDFNRSGNTRAFQKNIAEQVEPIPLPAPNQYQISSKPKSKMSAESAFRSQTKRDTSSFQTAAQIPGPCQYSVNYDLVLNSPKAVSGPFKSKSSRIQAVEELSVPGPGSYNPEAKIPLSKKPKDLRKHYLCLSAPAHQLKPQPTLPGPGTYEIKSEFTKKVLRHVSSPAFVSTAKRMGPSPDTSGPGPAAYYLFNPPKKQSFYLNIDTKWI</sequence>
<dbReference type="KEGG" id="obi:106881804"/>
<comment type="subcellular location">
    <subcellularLocation>
        <location evidence="2">Cytoplasm</location>
    </subcellularLocation>
    <subcellularLocation>
        <location evidence="1">Nucleus</location>
    </subcellularLocation>
</comment>
<evidence type="ECO:0000256" key="5">
    <source>
        <dbReference type="SAM" id="MobiDB-lite"/>
    </source>
</evidence>
<keyword evidence="3" id="KW-0963">Cytoplasm</keyword>
<dbReference type="Pfam" id="PF07004">
    <property type="entry name" value="SHIPPO-rpt"/>
    <property type="match status" value="4"/>
</dbReference>
<dbReference type="AlphaFoldDB" id="A0A0L8FQN1"/>
<dbReference type="GO" id="GO:0001939">
    <property type="term" value="C:female pronucleus"/>
    <property type="evidence" value="ECO:0007669"/>
    <property type="project" value="TreeGrafter"/>
</dbReference>
<accession>A0A0L8FQN1</accession>
<dbReference type="EMBL" id="KQ427521">
    <property type="protein sequence ID" value="KOF66972.1"/>
    <property type="molecule type" value="Genomic_DNA"/>
</dbReference>
<dbReference type="OrthoDB" id="186871at2759"/>
<dbReference type="PANTHER" id="PTHR35678">
    <property type="entry name" value="PROTEIN STPG4"/>
    <property type="match status" value="1"/>
</dbReference>
<reference evidence="6" key="1">
    <citation type="submission" date="2015-07" db="EMBL/GenBank/DDBJ databases">
        <title>MeaNS - Measles Nucleotide Surveillance Program.</title>
        <authorList>
            <person name="Tran T."/>
            <person name="Druce J."/>
        </authorList>
    </citation>
    <scope>NUCLEOTIDE SEQUENCE</scope>
    <source>
        <strain evidence="6">UCB-OBI-ISO-001</strain>
        <tissue evidence="6">Gonad</tissue>
    </source>
</reference>
<evidence type="ECO:0000313" key="6">
    <source>
        <dbReference type="EMBL" id="KOF66972.1"/>
    </source>
</evidence>
<dbReference type="GO" id="GO:0042393">
    <property type="term" value="F:histone binding"/>
    <property type="evidence" value="ECO:0007669"/>
    <property type="project" value="TreeGrafter"/>
</dbReference>
<dbReference type="OMA" id="GQYENPI"/>
<protein>
    <recommendedName>
        <fullName evidence="7">O(6)-methylguanine-induced apoptosis 2</fullName>
    </recommendedName>
</protein>
<name>A0A0L8FQN1_OCTBM</name>
<proteinExistence type="predicted"/>
<feature type="region of interest" description="Disordered" evidence="5">
    <location>
        <begin position="138"/>
        <end position="178"/>
    </location>
</feature>
<evidence type="ECO:0000256" key="3">
    <source>
        <dbReference type="ARBA" id="ARBA00022490"/>
    </source>
</evidence>
<dbReference type="InterPro" id="IPR010736">
    <property type="entry name" value="SHIPPO-rpt"/>
</dbReference>
<evidence type="ECO:0000256" key="4">
    <source>
        <dbReference type="ARBA" id="ARBA00023242"/>
    </source>
</evidence>
<dbReference type="GO" id="GO:0005737">
    <property type="term" value="C:cytoplasm"/>
    <property type="evidence" value="ECO:0007669"/>
    <property type="project" value="UniProtKB-SubCell"/>
</dbReference>
<dbReference type="GO" id="GO:0044727">
    <property type="term" value="P:epigenetic programing of male pronucleus"/>
    <property type="evidence" value="ECO:0007669"/>
    <property type="project" value="TreeGrafter"/>
</dbReference>
<evidence type="ECO:0000256" key="1">
    <source>
        <dbReference type="ARBA" id="ARBA00004123"/>
    </source>
</evidence>
<dbReference type="GO" id="GO:0003682">
    <property type="term" value="F:chromatin binding"/>
    <property type="evidence" value="ECO:0007669"/>
    <property type="project" value="TreeGrafter"/>
</dbReference>
<dbReference type="GO" id="GO:0042585">
    <property type="term" value="C:germinal vesicle"/>
    <property type="evidence" value="ECO:0007669"/>
    <property type="project" value="TreeGrafter"/>
</dbReference>
<dbReference type="GO" id="GO:0001940">
    <property type="term" value="C:male pronucleus"/>
    <property type="evidence" value="ECO:0007669"/>
    <property type="project" value="TreeGrafter"/>
</dbReference>
<evidence type="ECO:0008006" key="7">
    <source>
        <dbReference type="Google" id="ProtNLM"/>
    </source>
</evidence>
<dbReference type="PANTHER" id="PTHR35678:SF1">
    <property type="entry name" value="PROTEIN STPG4"/>
    <property type="match status" value="1"/>
</dbReference>